<organism evidence="1 2">
    <name type="scientific">Amorphotheca resinae ATCC 22711</name>
    <dbReference type="NCBI Taxonomy" id="857342"/>
    <lineage>
        <taxon>Eukaryota</taxon>
        <taxon>Fungi</taxon>
        <taxon>Dikarya</taxon>
        <taxon>Ascomycota</taxon>
        <taxon>Pezizomycotina</taxon>
        <taxon>Leotiomycetes</taxon>
        <taxon>Helotiales</taxon>
        <taxon>Amorphothecaceae</taxon>
        <taxon>Amorphotheca</taxon>
    </lineage>
</organism>
<dbReference type="GO" id="GO:0005524">
    <property type="term" value="F:ATP binding"/>
    <property type="evidence" value="ECO:0007669"/>
    <property type="project" value="InterPro"/>
</dbReference>
<protein>
    <recommendedName>
        <fullName evidence="3">Anhydro-N-acetylmuramic acid kinase</fullName>
    </recommendedName>
</protein>
<dbReference type="GO" id="GO:0009254">
    <property type="term" value="P:peptidoglycan turnover"/>
    <property type="evidence" value="ECO:0007669"/>
    <property type="project" value="InterPro"/>
</dbReference>
<dbReference type="Pfam" id="PF03702">
    <property type="entry name" value="AnmK"/>
    <property type="match status" value="1"/>
</dbReference>
<dbReference type="GO" id="GO:0006040">
    <property type="term" value="P:amino sugar metabolic process"/>
    <property type="evidence" value="ECO:0007669"/>
    <property type="project" value="InterPro"/>
</dbReference>
<dbReference type="SUPFAM" id="SSF53067">
    <property type="entry name" value="Actin-like ATPase domain"/>
    <property type="match status" value="1"/>
</dbReference>
<dbReference type="PANTHER" id="PTHR30605">
    <property type="entry name" value="ANHYDRO-N-ACETYLMURAMIC ACID KINASE"/>
    <property type="match status" value="1"/>
</dbReference>
<evidence type="ECO:0008006" key="3">
    <source>
        <dbReference type="Google" id="ProtNLM"/>
    </source>
</evidence>
<gene>
    <name evidence="1" type="ORF">M430DRAFT_34900</name>
</gene>
<dbReference type="GeneID" id="36574712"/>
<dbReference type="RefSeq" id="XP_024721981.1">
    <property type="nucleotide sequence ID" value="XM_024866631.1"/>
</dbReference>
<dbReference type="InParanoid" id="A0A2T3B503"/>
<evidence type="ECO:0000313" key="2">
    <source>
        <dbReference type="Proteomes" id="UP000241818"/>
    </source>
</evidence>
<dbReference type="Proteomes" id="UP000241818">
    <property type="component" value="Unassembled WGS sequence"/>
</dbReference>
<dbReference type="OrthoDB" id="5427593at2759"/>
<dbReference type="GO" id="GO:0016773">
    <property type="term" value="F:phosphotransferase activity, alcohol group as acceptor"/>
    <property type="evidence" value="ECO:0007669"/>
    <property type="project" value="InterPro"/>
</dbReference>
<dbReference type="PANTHER" id="PTHR30605:SF2">
    <property type="entry name" value="UPF0075 DOMAIN-CONTAINING PROTEIN"/>
    <property type="match status" value="1"/>
</dbReference>
<name>A0A2T3B503_AMORE</name>
<dbReference type="AlphaFoldDB" id="A0A2T3B503"/>
<accession>A0A2T3B503</accession>
<sequence length="436" mass="47669">MAAHSWNGKPLSLKVIGTNAGTSMDGLDIAHVHYTQDHPSAPLKMKLLHAGEVKFDGALKKRVMNLIRTNKTSPEEIAIVNIQLGEFAANAIQQFAKEEGFDLQSEVDLIAGQGQTIWHLPLPEMFEGDQIRAHLDMAEISIIAAKTGITSLSNFRVSDMALGRQGCPLFVPWDALTATHPTLNRAVQNIGGIANITILPKGDVRQGYDFDTGPGNVFIDSAIRYFTKGERQYDKDGAMGAAGKVDQEIVDEVLAGPYFTHDIPKTTGRETFGDNLGEELCERMLAKGASPEDCVATITRITAKSLADGYKRWGPVDGVDEIYLGGGGSYNPNIIDYLRQEFPDTKIQFLDVLGVPCGSREAMSFSLKGLECIVGRSLIVPKRVESDKPGIIGHIQPGAGLQYHRLMKHVQDFWGDWPLEKRMDPVLSLQVVTTKG</sequence>
<dbReference type="InterPro" id="IPR043129">
    <property type="entry name" value="ATPase_NBD"/>
</dbReference>
<evidence type="ECO:0000313" key="1">
    <source>
        <dbReference type="EMBL" id="PSS20711.1"/>
    </source>
</evidence>
<proteinExistence type="predicted"/>
<keyword evidence="2" id="KW-1185">Reference proteome</keyword>
<dbReference type="Gene3D" id="3.30.420.40">
    <property type="match status" value="2"/>
</dbReference>
<dbReference type="EMBL" id="KZ679010">
    <property type="protein sequence ID" value="PSS20711.1"/>
    <property type="molecule type" value="Genomic_DNA"/>
</dbReference>
<dbReference type="STRING" id="857342.A0A2T3B503"/>
<reference evidence="1 2" key="1">
    <citation type="journal article" date="2018" name="New Phytol.">
        <title>Comparative genomics and transcriptomics depict ericoid mycorrhizal fungi as versatile saprotrophs and plant mutualists.</title>
        <authorList>
            <person name="Martino E."/>
            <person name="Morin E."/>
            <person name="Grelet G.A."/>
            <person name="Kuo A."/>
            <person name="Kohler A."/>
            <person name="Daghino S."/>
            <person name="Barry K.W."/>
            <person name="Cichocki N."/>
            <person name="Clum A."/>
            <person name="Dockter R.B."/>
            <person name="Hainaut M."/>
            <person name="Kuo R.C."/>
            <person name="LaButti K."/>
            <person name="Lindahl B.D."/>
            <person name="Lindquist E.A."/>
            <person name="Lipzen A."/>
            <person name="Khouja H.R."/>
            <person name="Magnuson J."/>
            <person name="Murat C."/>
            <person name="Ohm R.A."/>
            <person name="Singer S.W."/>
            <person name="Spatafora J.W."/>
            <person name="Wang M."/>
            <person name="Veneault-Fourrey C."/>
            <person name="Henrissat B."/>
            <person name="Grigoriev I.V."/>
            <person name="Martin F.M."/>
            <person name="Perotto S."/>
        </authorList>
    </citation>
    <scope>NUCLEOTIDE SEQUENCE [LARGE SCALE GENOMIC DNA]</scope>
    <source>
        <strain evidence="1 2">ATCC 22711</strain>
    </source>
</reference>
<dbReference type="InterPro" id="IPR005338">
    <property type="entry name" value="Anhydro_N_Ac-Mur_kinase"/>
</dbReference>